<dbReference type="AlphaFoldDB" id="A0AAV7AIY6"/>
<name>A0AAV7AIY6_ENGPU</name>
<evidence type="ECO:0000313" key="1">
    <source>
        <dbReference type="EMBL" id="KAG8559415.1"/>
    </source>
</evidence>
<dbReference type="Proteomes" id="UP000824782">
    <property type="component" value="Unassembled WGS sequence"/>
</dbReference>
<comment type="caution">
    <text evidence="1">The sequence shown here is derived from an EMBL/GenBank/DDBJ whole genome shotgun (WGS) entry which is preliminary data.</text>
</comment>
<reference evidence="1" key="1">
    <citation type="thesis" date="2020" institute="ProQuest LLC" country="789 East Eisenhower Parkway, Ann Arbor, MI, USA">
        <title>Comparative Genomics and Chromosome Evolution.</title>
        <authorList>
            <person name="Mudd A.B."/>
        </authorList>
    </citation>
    <scope>NUCLEOTIDE SEQUENCE</scope>
    <source>
        <strain evidence="1">237g6f4</strain>
        <tissue evidence="1">Blood</tissue>
    </source>
</reference>
<evidence type="ECO:0000313" key="2">
    <source>
        <dbReference type="Proteomes" id="UP000824782"/>
    </source>
</evidence>
<organism evidence="1 2">
    <name type="scientific">Engystomops pustulosus</name>
    <name type="common">Tungara frog</name>
    <name type="synonym">Physalaemus pustulosus</name>
    <dbReference type="NCBI Taxonomy" id="76066"/>
    <lineage>
        <taxon>Eukaryota</taxon>
        <taxon>Metazoa</taxon>
        <taxon>Chordata</taxon>
        <taxon>Craniata</taxon>
        <taxon>Vertebrata</taxon>
        <taxon>Euteleostomi</taxon>
        <taxon>Amphibia</taxon>
        <taxon>Batrachia</taxon>
        <taxon>Anura</taxon>
        <taxon>Neobatrachia</taxon>
        <taxon>Hyloidea</taxon>
        <taxon>Leptodactylidae</taxon>
        <taxon>Leiuperinae</taxon>
        <taxon>Engystomops</taxon>
    </lineage>
</organism>
<accession>A0AAV7AIY6</accession>
<gene>
    <name evidence="1" type="ORF">GDO81_017328</name>
</gene>
<protein>
    <submittedName>
        <fullName evidence="1">Uncharacterized protein</fullName>
    </submittedName>
</protein>
<keyword evidence="2" id="KW-1185">Reference proteome</keyword>
<sequence length="77" mass="8855">MYPSAVSFLSIHSYTSMGIKVRHAVLLTHRISTERHSVIKIGCVKRSTEQPYVRVYCESNTMTDHIGLVQVKRLCYK</sequence>
<dbReference type="EMBL" id="WNYA01000008">
    <property type="protein sequence ID" value="KAG8559415.1"/>
    <property type="molecule type" value="Genomic_DNA"/>
</dbReference>
<proteinExistence type="predicted"/>